<accession>A0AAW1HW65</accession>
<protein>
    <submittedName>
        <fullName evidence="2">Uncharacterized protein</fullName>
    </submittedName>
</protein>
<keyword evidence="3" id="KW-1185">Reference proteome</keyword>
<reference evidence="2 3" key="1">
    <citation type="journal article" date="2024" name="BMC Genomics">
        <title>De novo assembly and annotation of Popillia japonica's genome with initial clues to its potential as an invasive pest.</title>
        <authorList>
            <person name="Cucini C."/>
            <person name="Boschi S."/>
            <person name="Funari R."/>
            <person name="Cardaioli E."/>
            <person name="Iannotti N."/>
            <person name="Marturano G."/>
            <person name="Paoli F."/>
            <person name="Bruttini M."/>
            <person name="Carapelli A."/>
            <person name="Frati F."/>
            <person name="Nardi F."/>
        </authorList>
    </citation>
    <scope>NUCLEOTIDE SEQUENCE [LARGE SCALE GENOMIC DNA]</scope>
    <source>
        <strain evidence="2">DMR45628</strain>
    </source>
</reference>
<evidence type="ECO:0000313" key="3">
    <source>
        <dbReference type="Proteomes" id="UP001458880"/>
    </source>
</evidence>
<organism evidence="2 3">
    <name type="scientific">Popillia japonica</name>
    <name type="common">Japanese beetle</name>
    <dbReference type="NCBI Taxonomy" id="7064"/>
    <lineage>
        <taxon>Eukaryota</taxon>
        <taxon>Metazoa</taxon>
        <taxon>Ecdysozoa</taxon>
        <taxon>Arthropoda</taxon>
        <taxon>Hexapoda</taxon>
        <taxon>Insecta</taxon>
        <taxon>Pterygota</taxon>
        <taxon>Neoptera</taxon>
        <taxon>Endopterygota</taxon>
        <taxon>Coleoptera</taxon>
        <taxon>Polyphaga</taxon>
        <taxon>Scarabaeiformia</taxon>
        <taxon>Scarabaeidae</taxon>
        <taxon>Rutelinae</taxon>
        <taxon>Popillia</taxon>
    </lineage>
</organism>
<name>A0AAW1HW65_POPJA</name>
<feature type="compositionally biased region" description="Polar residues" evidence="1">
    <location>
        <begin position="42"/>
        <end position="59"/>
    </location>
</feature>
<feature type="region of interest" description="Disordered" evidence="1">
    <location>
        <begin position="40"/>
        <end position="59"/>
    </location>
</feature>
<dbReference type="Proteomes" id="UP001458880">
    <property type="component" value="Unassembled WGS sequence"/>
</dbReference>
<evidence type="ECO:0000256" key="1">
    <source>
        <dbReference type="SAM" id="MobiDB-lite"/>
    </source>
</evidence>
<sequence length="125" mass="14133">MNRNTFFNTKDGQTDTQALAANKANLEANLEEALVFGRRRSSSATRGNDMNRNTFFNTKDGQTDTQALAANKANLEANLEEALVFGRRRSTTGTTHGLGKRYMGRVVQNRSEKNWLFNSIRDQHY</sequence>
<evidence type="ECO:0000313" key="2">
    <source>
        <dbReference type="EMBL" id="KAK9680965.1"/>
    </source>
</evidence>
<dbReference type="AlphaFoldDB" id="A0AAW1HW65"/>
<proteinExistence type="predicted"/>
<comment type="caution">
    <text evidence="2">The sequence shown here is derived from an EMBL/GenBank/DDBJ whole genome shotgun (WGS) entry which is preliminary data.</text>
</comment>
<dbReference type="EMBL" id="JASPKY010000856">
    <property type="protein sequence ID" value="KAK9680965.1"/>
    <property type="molecule type" value="Genomic_DNA"/>
</dbReference>
<gene>
    <name evidence="2" type="ORF">QE152_g38664</name>
</gene>